<evidence type="ECO:0000313" key="3">
    <source>
        <dbReference type="Proteomes" id="UP000235145"/>
    </source>
</evidence>
<feature type="compositionally biased region" description="Basic and acidic residues" evidence="1">
    <location>
        <begin position="51"/>
        <end position="62"/>
    </location>
</feature>
<comment type="caution">
    <text evidence="2">The sequence shown here is derived from an EMBL/GenBank/DDBJ whole genome shotgun (WGS) entry which is preliminary data.</text>
</comment>
<sequence length="222" mass="25543">MSKVMRSDRKPPLALRSPVRLRPRRPLQSTANNLQTPSGFSTKSRVPKQSIKTEEPELRPEYHTISSELKALTKMVQENLRGSTDTNQVSNVAYHESPLFERGKLYEEYSARRNERLKRKRGESEVEKNTPCKQYLGVRNESAKKTDVKKFESGRKMITPLVDRKEVGSTMKKEVGSTMRYSLRSSCKENKKPPLGMSFDRSMEGTVEKKTITVRRTARKGY</sequence>
<feature type="compositionally biased region" description="Polar residues" evidence="1">
    <location>
        <begin position="28"/>
        <end position="44"/>
    </location>
</feature>
<feature type="region of interest" description="Disordered" evidence="1">
    <location>
        <begin position="1"/>
        <end position="62"/>
    </location>
</feature>
<name>A0A9R1WK59_LACSA</name>
<feature type="compositionally biased region" description="Basic and acidic residues" evidence="1">
    <location>
        <begin position="1"/>
        <end position="11"/>
    </location>
</feature>
<reference evidence="2 3" key="1">
    <citation type="journal article" date="2017" name="Nat. Commun.">
        <title>Genome assembly with in vitro proximity ligation data and whole-genome triplication in lettuce.</title>
        <authorList>
            <person name="Reyes-Chin-Wo S."/>
            <person name="Wang Z."/>
            <person name="Yang X."/>
            <person name="Kozik A."/>
            <person name="Arikit S."/>
            <person name="Song C."/>
            <person name="Xia L."/>
            <person name="Froenicke L."/>
            <person name="Lavelle D.O."/>
            <person name="Truco M.J."/>
            <person name="Xia R."/>
            <person name="Zhu S."/>
            <person name="Xu C."/>
            <person name="Xu H."/>
            <person name="Xu X."/>
            <person name="Cox K."/>
            <person name="Korf I."/>
            <person name="Meyers B.C."/>
            <person name="Michelmore R.W."/>
        </authorList>
    </citation>
    <scope>NUCLEOTIDE SEQUENCE [LARGE SCALE GENOMIC DNA]</scope>
    <source>
        <strain evidence="3">cv. Salinas</strain>
        <tissue evidence="2">Seedlings</tissue>
    </source>
</reference>
<dbReference type="Proteomes" id="UP000235145">
    <property type="component" value="Unassembled WGS sequence"/>
</dbReference>
<evidence type="ECO:0000313" key="2">
    <source>
        <dbReference type="EMBL" id="KAJ0223931.1"/>
    </source>
</evidence>
<dbReference type="AlphaFoldDB" id="A0A9R1WK59"/>
<dbReference type="PANTHER" id="PTHR37259:SF2">
    <property type="entry name" value="OS07G0474300 PROTEIN"/>
    <property type="match status" value="1"/>
</dbReference>
<gene>
    <name evidence="2" type="ORF">LSAT_V11C200052450</name>
</gene>
<keyword evidence="3" id="KW-1185">Reference proteome</keyword>
<proteinExistence type="predicted"/>
<evidence type="ECO:0000256" key="1">
    <source>
        <dbReference type="SAM" id="MobiDB-lite"/>
    </source>
</evidence>
<dbReference type="EMBL" id="NBSK02000002">
    <property type="protein sequence ID" value="KAJ0223931.1"/>
    <property type="molecule type" value="Genomic_DNA"/>
</dbReference>
<dbReference type="PANTHER" id="PTHR37259">
    <property type="entry name" value="OS07G0474300 PROTEIN"/>
    <property type="match status" value="1"/>
</dbReference>
<protein>
    <submittedName>
        <fullName evidence="2">Uncharacterized protein</fullName>
    </submittedName>
</protein>
<dbReference type="OrthoDB" id="784446at2759"/>
<organism evidence="2 3">
    <name type="scientific">Lactuca sativa</name>
    <name type="common">Garden lettuce</name>
    <dbReference type="NCBI Taxonomy" id="4236"/>
    <lineage>
        <taxon>Eukaryota</taxon>
        <taxon>Viridiplantae</taxon>
        <taxon>Streptophyta</taxon>
        <taxon>Embryophyta</taxon>
        <taxon>Tracheophyta</taxon>
        <taxon>Spermatophyta</taxon>
        <taxon>Magnoliopsida</taxon>
        <taxon>eudicotyledons</taxon>
        <taxon>Gunneridae</taxon>
        <taxon>Pentapetalae</taxon>
        <taxon>asterids</taxon>
        <taxon>campanulids</taxon>
        <taxon>Asterales</taxon>
        <taxon>Asteraceae</taxon>
        <taxon>Cichorioideae</taxon>
        <taxon>Cichorieae</taxon>
        <taxon>Lactucinae</taxon>
        <taxon>Lactuca</taxon>
    </lineage>
</organism>
<feature type="region of interest" description="Disordered" evidence="1">
    <location>
        <begin position="181"/>
        <end position="203"/>
    </location>
</feature>
<accession>A0A9R1WK59</accession>